<keyword evidence="3" id="KW-1185">Reference proteome</keyword>
<proteinExistence type="predicted"/>
<evidence type="ECO:0000313" key="2">
    <source>
        <dbReference type="EMBL" id="CAB9506411.1"/>
    </source>
</evidence>
<reference evidence="2" key="1">
    <citation type="submission" date="2020-06" db="EMBL/GenBank/DDBJ databases">
        <authorList>
            <consortium name="Plant Systems Biology data submission"/>
        </authorList>
    </citation>
    <scope>NUCLEOTIDE SEQUENCE</scope>
    <source>
        <strain evidence="2">D6</strain>
    </source>
</reference>
<evidence type="ECO:0000256" key="1">
    <source>
        <dbReference type="SAM" id="SignalP"/>
    </source>
</evidence>
<keyword evidence="1" id="KW-0732">Signal</keyword>
<feature type="chain" id="PRO_5040394414" evidence="1">
    <location>
        <begin position="26"/>
        <end position="208"/>
    </location>
</feature>
<protein>
    <submittedName>
        <fullName evidence="2">Uncharacterized protein</fullName>
    </submittedName>
</protein>
<dbReference type="Proteomes" id="UP001153069">
    <property type="component" value="Unassembled WGS sequence"/>
</dbReference>
<gene>
    <name evidence="2" type="ORF">SEMRO_266_G103050.1</name>
</gene>
<evidence type="ECO:0000313" key="3">
    <source>
        <dbReference type="Proteomes" id="UP001153069"/>
    </source>
</evidence>
<comment type="caution">
    <text evidence="2">The sequence shown here is derived from an EMBL/GenBank/DDBJ whole genome shotgun (WGS) entry which is preliminary data.</text>
</comment>
<sequence>MGRLHQSLVIVCCFLAAFTLQDVQAIGQFSRRSVATWKKTQPALPSLSVPRSVGANPQQTPPSFLDTIFSPQTALKVVAVGLTTFAAQMLLAPDLFVKTYINLEGKDPTIASDFFLMMWAVRELLLALLSWAVATQGTDSLGRFMVTGVFFCLSIPQVFHIVTKDVLAAQVKDFLVVFQLAFFLLFGNHHHQSVDLNVDERFVQHHSP</sequence>
<dbReference type="EMBL" id="CAICTM010000265">
    <property type="protein sequence ID" value="CAB9506411.1"/>
    <property type="molecule type" value="Genomic_DNA"/>
</dbReference>
<accession>A0A9N8H9S2</accession>
<name>A0A9N8H9S2_9STRA</name>
<organism evidence="2 3">
    <name type="scientific">Seminavis robusta</name>
    <dbReference type="NCBI Taxonomy" id="568900"/>
    <lineage>
        <taxon>Eukaryota</taxon>
        <taxon>Sar</taxon>
        <taxon>Stramenopiles</taxon>
        <taxon>Ochrophyta</taxon>
        <taxon>Bacillariophyta</taxon>
        <taxon>Bacillariophyceae</taxon>
        <taxon>Bacillariophycidae</taxon>
        <taxon>Naviculales</taxon>
        <taxon>Naviculaceae</taxon>
        <taxon>Seminavis</taxon>
    </lineage>
</organism>
<feature type="signal peptide" evidence="1">
    <location>
        <begin position="1"/>
        <end position="25"/>
    </location>
</feature>
<dbReference type="AlphaFoldDB" id="A0A9N8H9S2"/>